<geneLocation type="mitochondrion" evidence="1"/>
<keyword evidence="1" id="KW-0496">Mitochondrion</keyword>
<name>M1JZF5_9EUKA</name>
<gene>
    <name evidence="1" type="primary">orf116</name>
</gene>
<evidence type="ECO:0000313" key="1">
    <source>
        <dbReference type="EMBL" id="AGE93587.1"/>
    </source>
</evidence>
<sequence>MNLVVDWCAVRIGYILYWIILYPPQLGSLNLVVDWCAVRIGYILYWNILAMEYTILDYTISSTTRFNEPSCGLMRCAHRVYTILKYTISSTTRFIEPSCGLMRCAHRVYTILKYTI</sequence>
<reference evidence="1" key="2">
    <citation type="submission" date="2012-12" db="EMBL/GenBank/DDBJ databases">
        <authorList>
            <person name="Lang B.F."/>
        </authorList>
    </citation>
    <scope>NUCLEOTIDE SEQUENCE</scope>
    <source>
        <strain evidence="1">ATCC 30864</strain>
    </source>
</reference>
<proteinExistence type="predicted"/>
<protein>
    <submittedName>
        <fullName evidence="1">Uncharacterized protein</fullName>
    </submittedName>
</protein>
<accession>M1JZF5</accession>
<dbReference type="AlphaFoldDB" id="M1JZF5"/>
<organism evidence="1">
    <name type="scientific">Capsaspora owczarzaki</name>
    <dbReference type="NCBI Taxonomy" id="192875"/>
    <lineage>
        <taxon>Eukaryota</taxon>
        <taxon>Filasterea</taxon>
        <taxon>Capsaspora</taxon>
    </lineage>
</organism>
<reference evidence="1" key="1">
    <citation type="journal article" date="2008" name="Mol. Biol. Evol.">
        <title>A phylogenomic investigation into the origin of metazoa.</title>
        <authorList>
            <person name="Ruiz-Trillo I."/>
            <person name="Roger A.J."/>
            <person name="Burger G."/>
            <person name="Gray M.W."/>
            <person name="Lang B.F."/>
        </authorList>
    </citation>
    <scope>NUCLEOTIDE SEQUENCE</scope>
    <source>
        <strain evidence="1">ATCC 30864</strain>
    </source>
</reference>
<dbReference type="EMBL" id="KC573038">
    <property type="protein sequence ID" value="AGE93587.1"/>
    <property type="molecule type" value="Genomic_DNA"/>
</dbReference>